<dbReference type="EMBL" id="JANBTW010000005">
    <property type="protein sequence ID" value="KAJ2680393.1"/>
    <property type="molecule type" value="Genomic_DNA"/>
</dbReference>
<dbReference type="Proteomes" id="UP001151518">
    <property type="component" value="Unassembled WGS sequence"/>
</dbReference>
<gene>
    <name evidence="2" type="ORF">GGI25_000685</name>
</gene>
<accession>A0A9W8GBW2</accession>
<organism evidence="2 3">
    <name type="scientific">Coemansia spiralis</name>
    <dbReference type="NCBI Taxonomy" id="417178"/>
    <lineage>
        <taxon>Eukaryota</taxon>
        <taxon>Fungi</taxon>
        <taxon>Fungi incertae sedis</taxon>
        <taxon>Zoopagomycota</taxon>
        <taxon>Kickxellomycotina</taxon>
        <taxon>Kickxellomycetes</taxon>
        <taxon>Kickxellales</taxon>
        <taxon>Kickxellaceae</taxon>
        <taxon>Coemansia</taxon>
    </lineage>
</organism>
<dbReference type="InterPro" id="IPR045030">
    <property type="entry name" value="LYSM1-4"/>
</dbReference>
<proteinExistence type="predicted"/>
<evidence type="ECO:0000313" key="3">
    <source>
        <dbReference type="Proteomes" id="UP001151518"/>
    </source>
</evidence>
<dbReference type="Pfam" id="PF01476">
    <property type="entry name" value="LysM"/>
    <property type="match status" value="1"/>
</dbReference>
<dbReference type="InterPro" id="IPR018392">
    <property type="entry name" value="LysM"/>
</dbReference>
<reference evidence="2" key="1">
    <citation type="submission" date="2022-07" db="EMBL/GenBank/DDBJ databases">
        <title>Phylogenomic reconstructions and comparative analyses of Kickxellomycotina fungi.</title>
        <authorList>
            <person name="Reynolds N.K."/>
            <person name="Stajich J.E."/>
            <person name="Barry K."/>
            <person name="Grigoriev I.V."/>
            <person name="Crous P."/>
            <person name="Smith M.E."/>
        </authorList>
    </citation>
    <scope>NUCLEOTIDE SEQUENCE</scope>
    <source>
        <strain evidence="2">NRRL 3115</strain>
    </source>
</reference>
<dbReference type="PANTHER" id="PTHR20932:SF8">
    <property type="entry name" value="LD22649P"/>
    <property type="match status" value="1"/>
</dbReference>
<comment type="caution">
    <text evidence="2">The sequence shown here is derived from an EMBL/GenBank/DDBJ whole genome shotgun (WGS) entry which is preliminary data.</text>
</comment>
<dbReference type="PROSITE" id="PS51782">
    <property type="entry name" value="LYSM"/>
    <property type="match status" value="1"/>
</dbReference>
<protein>
    <recommendedName>
        <fullName evidence="1">LysM domain-containing protein</fullName>
    </recommendedName>
</protein>
<dbReference type="Gene3D" id="3.10.350.10">
    <property type="entry name" value="LysM domain"/>
    <property type="match status" value="1"/>
</dbReference>
<dbReference type="SMART" id="SM00257">
    <property type="entry name" value="LysM"/>
    <property type="match status" value="1"/>
</dbReference>
<dbReference type="OrthoDB" id="2192830at2759"/>
<dbReference type="CDD" id="cd00118">
    <property type="entry name" value="LysM"/>
    <property type="match status" value="1"/>
</dbReference>
<sequence length="352" mass="38841">MYTNNKDTVTDAAGYGGHLSSKVFDSRSARINPWTTTAADMPRFRSLHRVAQRHPAVHDPLLTPSAADITTFARAVISRAENGLLESIDDAISSPLPRSETHMVGVKSDNDLGIPSVASNRCRAATSPIRSQTTILKNDSLPTNGKLGGLAISVSSKSSFTQTSNTNLRPQSIPNVAIPARLGEDIVVMSRSYAEISLSDAGSSPTSSVGPLASDASPLRSIKMIRHQVQESDTLERLSVHYGISVSHLKRLNRLWHSSEIATRDYLYIPLRMCHPRYTPAYVEFVNNRYKNETLREVDPNIKSIDLIEVVLDHIAAPSMESQSLDCLNHTHKHPWPLIPYSSIQKYFSFTL</sequence>
<dbReference type="SUPFAM" id="SSF54106">
    <property type="entry name" value="LysM domain"/>
    <property type="match status" value="1"/>
</dbReference>
<evidence type="ECO:0000259" key="1">
    <source>
        <dbReference type="PROSITE" id="PS51782"/>
    </source>
</evidence>
<dbReference type="PANTHER" id="PTHR20932">
    <property type="entry name" value="LYSM AND PUTATIVE PEPTIDOGLYCAN-BINDING DOMAIN-CONTAINING PROTEIN"/>
    <property type="match status" value="1"/>
</dbReference>
<evidence type="ECO:0000313" key="2">
    <source>
        <dbReference type="EMBL" id="KAJ2680393.1"/>
    </source>
</evidence>
<dbReference type="AlphaFoldDB" id="A0A9W8GBW2"/>
<dbReference type="InterPro" id="IPR036779">
    <property type="entry name" value="LysM_dom_sf"/>
</dbReference>
<feature type="domain" description="LysM" evidence="1">
    <location>
        <begin position="225"/>
        <end position="269"/>
    </location>
</feature>
<name>A0A9W8GBW2_9FUNG</name>